<reference evidence="4 5" key="1">
    <citation type="submission" date="2017-07" db="EMBL/GenBank/DDBJ databases">
        <title>Genome sequence of Streptomyces pluripotens MUSC 137T.</title>
        <authorList>
            <person name="Ser H.-L."/>
            <person name="Lee L.-H."/>
        </authorList>
    </citation>
    <scope>NUCLEOTIDE SEQUENCE [LARGE SCALE GENOMIC DNA]</scope>
    <source>
        <strain evidence="4 5">MUSC 137</strain>
    </source>
</reference>
<dbReference type="Proteomes" id="UP000031501">
    <property type="component" value="Chromosome"/>
</dbReference>
<dbReference type="GO" id="GO:0016829">
    <property type="term" value="F:lyase activity"/>
    <property type="evidence" value="ECO:0007669"/>
    <property type="project" value="InterPro"/>
</dbReference>
<dbReference type="PANTHER" id="PTHR16943">
    <property type="entry name" value="2-METHYLCITRATE DEHYDRATASE-RELATED"/>
    <property type="match status" value="1"/>
</dbReference>
<dbReference type="PANTHER" id="PTHR16943:SF8">
    <property type="entry name" value="2-METHYLCITRATE DEHYDRATASE"/>
    <property type="match status" value="1"/>
</dbReference>
<evidence type="ECO:0000259" key="3">
    <source>
        <dbReference type="Pfam" id="PF19305"/>
    </source>
</evidence>
<sequence>MADLETRLARHTRQLADRCLGEEELHTIKRSVIDSYAGICASFSDRELLGEFRRVAGGPGAGSGSPVWGVGQESDIVDAVFLNTILARRSDLLNTYVSPHSQAGVHPSDNVALALVLADWLNWTGGQFLKAVNICFHLSATFTDRYDPESTGFDHDAAAVFWTALSAGQALGLSEDQLVEAQRIAGGFGFSSNQAAVGDVTDWKHCTYASGAMRGLQAARLAGAGFTGPRAIYEGEFGADRFFAHGEMSIGSEPDLTQIIFKRWPALFFCQTPIDVAQELLPKIARADDIRTVEVETYERAVRNGLTESAFQPSSRAGRTHSLPYSVATALLKPLEYSDFDEERAGDPQLRQLLGKIKVTEDPAMTRRYPPATPCRISVTLRNGDVVRHERAFSRGDPHDPLSDEDISQKLRRNLGHLVPVAERSGILTSLWNLERLDDLGDLLTPLQHDLTAAETADTGAAPP</sequence>
<dbReference type="OrthoDB" id="9797528at2"/>
<dbReference type="InterPro" id="IPR036148">
    <property type="entry name" value="MmgE/PrpD_sf"/>
</dbReference>
<dbReference type="AlphaFoldDB" id="A0A221P595"/>
<dbReference type="InterPro" id="IPR045336">
    <property type="entry name" value="MmgE_PrpD_N"/>
</dbReference>
<dbReference type="Pfam" id="PF19305">
    <property type="entry name" value="MmgE_PrpD_C"/>
    <property type="match status" value="1"/>
</dbReference>
<dbReference type="InterPro" id="IPR045337">
    <property type="entry name" value="MmgE_PrpD_C"/>
</dbReference>
<proteinExistence type="inferred from homology"/>
<dbReference type="Gene3D" id="3.30.1330.120">
    <property type="entry name" value="2-methylcitrate dehydratase PrpD"/>
    <property type="match status" value="1"/>
</dbReference>
<dbReference type="RefSeq" id="WP_052319011.1">
    <property type="nucleotide sequence ID" value="NZ_CP021080.1"/>
</dbReference>
<dbReference type="Gene3D" id="1.10.4100.10">
    <property type="entry name" value="2-methylcitrate dehydratase PrpD"/>
    <property type="match status" value="1"/>
</dbReference>
<evidence type="ECO:0000256" key="1">
    <source>
        <dbReference type="ARBA" id="ARBA00006174"/>
    </source>
</evidence>
<dbReference type="InterPro" id="IPR005656">
    <property type="entry name" value="MmgE_PrpD"/>
</dbReference>
<keyword evidence="5" id="KW-1185">Reference proteome</keyword>
<accession>A0A221P595</accession>
<gene>
    <name evidence="4" type="ORF">LK07_28675</name>
</gene>
<dbReference type="InterPro" id="IPR042183">
    <property type="entry name" value="MmgE/PrpD_sf_1"/>
</dbReference>
<feature type="domain" description="MmgE/PrpD N-terminal" evidence="2">
    <location>
        <begin position="7"/>
        <end position="246"/>
    </location>
</feature>
<evidence type="ECO:0000259" key="2">
    <source>
        <dbReference type="Pfam" id="PF03972"/>
    </source>
</evidence>
<dbReference type="Pfam" id="PF03972">
    <property type="entry name" value="MmgE_PrpD_N"/>
    <property type="match status" value="1"/>
</dbReference>
<feature type="domain" description="MmgE/PrpD C-terminal" evidence="3">
    <location>
        <begin position="264"/>
        <end position="433"/>
    </location>
</feature>
<dbReference type="SUPFAM" id="SSF103378">
    <property type="entry name" value="2-methylcitrate dehydratase PrpD"/>
    <property type="match status" value="1"/>
</dbReference>
<comment type="similarity">
    <text evidence="1">Belongs to the PrpD family.</text>
</comment>
<organism evidence="4 5">
    <name type="scientific">Streptomyces pluripotens</name>
    <dbReference type="NCBI Taxonomy" id="1355015"/>
    <lineage>
        <taxon>Bacteria</taxon>
        <taxon>Bacillati</taxon>
        <taxon>Actinomycetota</taxon>
        <taxon>Actinomycetes</taxon>
        <taxon>Kitasatosporales</taxon>
        <taxon>Streptomycetaceae</taxon>
        <taxon>Streptomyces</taxon>
    </lineage>
</organism>
<evidence type="ECO:0000313" key="5">
    <source>
        <dbReference type="Proteomes" id="UP000031501"/>
    </source>
</evidence>
<dbReference type="InterPro" id="IPR042188">
    <property type="entry name" value="MmgE/PrpD_sf_2"/>
</dbReference>
<protein>
    <submittedName>
        <fullName evidence="4">2-methylcitrate dehydratase</fullName>
    </submittedName>
</protein>
<dbReference type="STRING" id="1355015.LK06_027505"/>
<dbReference type="KEGG" id="splu:LK06_027505"/>
<dbReference type="EMBL" id="CP022433">
    <property type="protein sequence ID" value="ASN27350.1"/>
    <property type="molecule type" value="Genomic_DNA"/>
</dbReference>
<evidence type="ECO:0000313" key="4">
    <source>
        <dbReference type="EMBL" id="ASN27350.1"/>
    </source>
</evidence>
<name>A0A221P595_9ACTN</name>